<dbReference type="Gene3D" id="1.20.1250.20">
    <property type="entry name" value="MFS general substrate transporter like domains"/>
    <property type="match status" value="1"/>
</dbReference>
<gene>
    <name evidence="2" type="ORF">GCM10023336_21450</name>
</gene>
<proteinExistence type="predicted"/>
<evidence type="ECO:0008006" key="4">
    <source>
        <dbReference type="Google" id="ProtNLM"/>
    </source>
</evidence>
<evidence type="ECO:0000313" key="3">
    <source>
        <dbReference type="Proteomes" id="UP001500124"/>
    </source>
</evidence>
<comment type="caution">
    <text evidence="2">The sequence shown here is derived from an EMBL/GenBank/DDBJ whole genome shotgun (WGS) entry which is preliminary data.</text>
</comment>
<keyword evidence="1" id="KW-0812">Transmembrane</keyword>
<feature type="transmembrane region" description="Helical" evidence="1">
    <location>
        <begin position="37"/>
        <end position="58"/>
    </location>
</feature>
<dbReference type="Proteomes" id="UP001500124">
    <property type="component" value="Unassembled WGS sequence"/>
</dbReference>
<sequence length="161" mass="16890">MVVVLAATLAVDGADKGTVAATVPQLVPAFGLTNTQIGLLASVVALADAAFTIPVGLLTDRSCRTRLLPVSVALWRCLWPVRVRPTVVADVPRRAGRRHRDVVIVPRPGFLFNWIVGGNQHARTPDAAQLVHNLAHASAVCAPGALQSCNGVEQSPWPGAA</sequence>
<organism evidence="2 3">
    <name type="scientific">Streptomyces similanensis</name>
    <dbReference type="NCBI Taxonomy" id="1274988"/>
    <lineage>
        <taxon>Bacteria</taxon>
        <taxon>Bacillati</taxon>
        <taxon>Actinomycetota</taxon>
        <taxon>Actinomycetes</taxon>
        <taxon>Kitasatosporales</taxon>
        <taxon>Streptomycetaceae</taxon>
        <taxon>Streptomyces</taxon>
    </lineage>
</organism>
<evidence type="ECO:0000313" key="2">
    <source>
        <dbReference type="EMBL" id="GAA5052189.1"/>
    </source>
</evidence>
<keyword evidence="1" id="KW-1133">Transmembrane helix</keyword>
<protein>
    <recommendedName>
        <fullName evidence="4">MFS transporter</fullName>
    </recommendedName>
</protein>
<dbReference type="SUPFAM" id="SSF103473">
    <property type="entry name" value="MFS general substrate transporter"/>
    <property type="match status" value="1"/>
</dbReference>
<keyword evidence="3" id="KW-1185">Reference proteome</keyword>
<keyword evidence="1" id="KW-0472">Membrane</keyword>
<evidence type="ECO:0000256" key="1">
    <source>
        <dbReference type="SAM" id="Phobius"/>
    </source>
</evidence>
<reference evidence="3" key="1">
    <citation type="journal article" date="2019" name="Int. J. Syst. Evol. Microbiol.">
        <title>The Global Catalogue of Microorganisms (GCM) 10K type strain sequencing project: providing services to taxonomists for standard genome sequencing and annotation.</title>
        <authorList>
            <consortium name="The Broad Institute Genomics Platform"/>
            <consortium name="The Broad Institute Genome Sequencing Center for Infectious Disease"/>
            <person name="Wu L."/>
            <person name="Ma J."/>
        </authorList>
    </citation>
    <scope>NUCLEOTIDE SEQUENCE [LARGE SCALE GENOMIC DNA]</scope>
    <source>
        <strain evidence="3">JCM 18410</strain>
    </source>
</reference>
<dbReference type="EMBL" id="BAABKC010000031">
    <property type="protein sequence ID" value="GAA5052189.1"/>
    <property type="molecule type" value="Genomic_DNA"/>
</dbReference>
<dbReference type="InterPro" id="IPR036259">
    <property type="entry name" value="MFS_trans_sf"/>
</dbReference>
<accession>A0ABP9K9F2</accession>
<name>A0ABP9K9F2_9ACTN</name>